<dbReference type="Gene3D" id="3.30.450.20">
    <property type="entry name" value="PAS domain"/>
    <property type="match status" value="1"/>
</dbReference>
<dbReference type="RefSeq" id="WP_091472042.1">
    <property type="nucleotide sequence ID" value="NZ_FNFX01000004.1"/>
</dbReference>
<dbReference type="GO" id="GO:0006935">
    <property type="term" value="P:chemotaxis"/>
    <property type="evidence" value="ECO:0007669"/>
    <property type="project" value="InterPro"/>
</dbReference>
<dbReference type="GO" id="GO:0005829">
    <property type="term" value="C:cytosol"/>
    <property type="evidence" value="ECO:0007669"/>
    <property type="project" value="TreeGrafter"/>
</dbReference>
<protein>
    <submittedName>
        <fullName evidence="2">Chemotaxis signal transduction protein</fullName>
    </submittedName>
</protein>
<dbReference type="Gene3D" id="2.40.50.180">
    <property type="entry name" value="CheA-289, Domain 4"/>
    <property type="match status" value="1"/>
</dbReference>
<evidence type="ECO:0000313" key="2">
    <source>
        <dbReference type="EMBL" id="SDK68229.1"/>
    </source>
</evidence>
<dbReference type="EMBL" id="FNFX01000004">
    <property type="protein sequence ID" value="SDK68229.1"/>
    <property type="molecule type" value="Genomic_DNA"/>
</dbReference>
<proteinExistence type="predicted"/>
<dbReference type="InterPro" id="IPR002545">
    <property type="entry name" value="CheW-lke_dom"/>
</dbReference>
<organism evidence="2 3">
    <name type="scientific">Methylophilus rhizosphaerae</name>
    <dbReference type="NCBI Taxonomy" id="492660"/>
    <lineage>
        <taxon>Bacteria</taxon>
        <taxon>Pseudomonadati</taxon>
        <taxon>Pseudomonadota</taxon>
        <taxon>Betaproteobacteria</taxon>
        <taxon>Nitrosomonadales</taxon>
        <taxon>Methylophilaceae</taxon>
        <taxon>Methylophilus</taxon>
    </lineage>
</organism>
<dbReference type="Gene3D" id="2.30.30.40">
    <property type="entry name" value="SH3 Domains"/>
    <property type="match status" value="1"/>
</dbReference>
<dbReference type="OrthoDB" id="9814866at2"/>
<dbReference type="GO" id="GO:0007165">
    <property type="term" value="P:signal transduction"/>
    <property type="evidence" value="ECO:0007669"/>
    <property type="project" value="InterPro"/>
</dbReference>
<dbReference type="STRING" id="492660.SAMN05192566_2028"/>
<dbReference type="InterPro" id="IPR036061">
    <property type="entry name" value="CheW-like_dom_sf"/>
</dbReference>
<dbReference type="PANTHER" id="PTHR22617:SF23">
    <property type="entry name" value="CHEMOTAXIS PROTEIN CHEW"/>
    <property type="match status" value="1"/>
</dbReference>
<reference evidence="3" key="1">
    <citation type="submission" date="2016-10" db="EMBL/GenBank/DDBJ databases">
        <authorList>
            <person name="Varghese N."/>
            <person name="Submissions S."/>
        </authorList>
    </citation>
    <scope>NUCLEOTIDE SEQUENCE [LARGE SCALE GENOMIC DNA]</scope>
    <source>
        <strain evidence="3">CBMB127</strain>
    </source>
</reference>
<dbReference type="Pfam" id="PF01584">
    <property type="entry name" value="CheW"/>
    <property type="match status" value="1"/>
</dbReference>
<dbReference type="Proteomes" id="UP000198629">
    <property type="component" value="Unassembled WGS sequence"/>
</dbReference>
<dbReference type="PANTHER" id="PTHR22617">
    <property type="entry name" value="CHEMOTAXIS SENSOR HISTIDINE KINASE-RELATED"/>
    <property type="match status" value="1"/>
</dbReference>
<dbReference type="AlphaFoldDB" id="A0A1G9DWK9"/>
<dbReference type="PROSITE" id="PS50851">
    <property type="entry name" value="CHEW"/>
    <property type="match status" value="1"/>
</dbReference>
<dbReference type="SUPFAM" id="SSF50341">
    <property type="entry name" value="CheW-like"/>
    <property type="match status" value="1"/>
</dbReference>
<sequence>MHKQPLTDDLTSHFKQVNDFHSSISQLQHAWDSLALLAQLSGTGSEMEHTRSAFNTISNDVLKHLSQETLRKTAAQLSSKAFEIINLLVRNLFERTADIGFFATDDDVRDYLSQYMQDTLSDEQQDAMHFRFEEYQKKYTVYENIVLFDSQGQLIHQLDASQNTLDHFDPIVALAQQSTAPYIERFYQSEVNGHTYKSLIYAHEVRSRDGRKPLGVLCLCFKFVNELDTIFHNLISESDWSVGVLLDEQRNVIASSDIYQIPLGATICAEPDQDWFISRFSGREYLCVTKRSEGYQGYLGPGWLGQAMIPLEHAFHHTMRDMVAHIDSEILHKVMRSPLIFSDSLLSIPKQAASIQSKLNQSVWNGNIWQSNYVDTQQKNFSKTLLCEISNTGHKTQQIIEQMVSELYQTVVSVMLENSSFCAQMAVDIMDRNLYERANDVRWWALTHDFRERLGQNQVSDDDKLKMTEVLEYINNLYTVYDNLIVFDRQGEVMAVSNHRYNHLLGMHLQDEWAGRTRSCLSTQDYVVSAFEKTPLYNDECTYIYAAPIRHLDNNSIVGGIAIVFDSKPQFQAMLKDVVPRDGDDAPVTGSFTVFVNEQLSVISSTHQAITIGEDFELMPAISKLKEGEQLFDIAIYQNTYYAVGAHASYGYREYKGPQDSYRNKVVALIFTPLGKVDEINHRIRAESQLIHNKFNPNLFLQYGQDTQEYATFYVADTWMGIETRYVREAVDEDQLLTLPEAAPFIAGMHAYRNEVIPVIDLARMLGHEHYFTDYRQIVVIEDKNTSLKFGLFVSALGEIPYLSPNQIQPMNALFKGVSHNPGVAVANIAQSSMLTLVTAQSLWNKALTVRTAGQEEQVMV</sequence>
<evidence type="ECO:0000313" key="3">
    <source>
        <dbReference type="Proteomes" id="UP000198629"/>
    </source>
</evidence>
<name>A0A1G9DWK9_9PROT</name>
<accession>A0A1G9DWK9</accession>
<keyword evidence="3" id="KW-1185">Reference proteome</keyword>
<dbReference type="InterPro" id="IPR039315">
    <property type="entry name" value="CheW"/>
</dbReference>
<evidence type="ECO:0000259" key="1">
    <source>
        <dbReference type="PROSITE" id="PS50851"/>
    </source>
</evidence>
<gene>
    <name evidence="2" type="ORF">SAMN05192566_2028</name>
</gene>
<dbReference type="SMART" id="SM00260">
    <property type="entry name" value="CheW"/>
    <property type="match status" value="1"/>
</dbReference>
<feature type="domain" description="CheW-like" evidence="1">
    <location>
        <begin position="707"/>
        <end position="849"/>
    </location>
</feature>